<proteinExistence type="predicted"/>
<dbReference type="Proteomes" id="UP000020681">
    <property type="component" value="Unassembled WGS sequence"/>
</dbReference>
<evidence type="ECO:0008006" key="4">
    <source>
        <dbReference type="Google" id="ProtNLM"/>
    </source>
</evidence>
<sequence length="86" mass="9775">MISPLALTPLVPRAGRFIYAGVADQLVHPRRQVARLWEHWGKPDIVWYPGGHTGFFRSRPVQQFAEDALQQSGLLDDPSEQRDRPA</sequence>
<organism evidence="2 3">
    <name type="scientific">Mycobacterium ulcerans str. Harvey</name>
    <dbReference type="NCBI Taxonomy" id="1299332"/>
    <lineage>
        <taxon>Bacteria</taxon>
        <taxon>Bacillati</taxon>
        <taxon>Actinomycetota</taxon>
        <taxon>Actinomycetes</taxon>
        <taxon>Mycobacteriales</taxon>
        <taxon>Mycobacteriaceae</taxon>
        <taxon>Mycobacterium</taxon>
        <taxon>Mycobacterium ulcerans group</taxon>
    </lineage>
</organism>
<feature type="region of interest" description="Disordered" evidence="1">
    <location>
        <begin position="67"/>
        <end position="86"/>
    </location>
</feature>
<name>A0ABP3AF11_MYCUL</name>
<keyword evidence="3" id="KW-1185">Reference proteome</keyword>
<evidence type="ECO:0000313" key="3">
    <source>
        <dbReference type="Proteomes" id="UP000020681"/>
    </source>
</evidence>
<protein>
    <recommendedName>
        <fullName evidence="4">Alpha/beta hydrolase family protein</fullName>
    </recommendedName>
</protein>
<comment type="caution">
    <text evidence="2">The sequence shown here is derived from an EMBL/GenBank/DDBJ whole genome shotgun (WGS) entry which is preliminary data.</text>
</comment>
<evidence type="ECO:0000313" key="2">
    <source>
        <dbReference type="EMBL" id="EUA88350.1"/>
    </source>
</evidence>
<reference evidence="2 3" key="1">
    <citation type="submission" date="2014-01" db="EMBL/GenBank/DDBJ databases">
        <authorList>
            <person name="Dobos K."/>
            <person name="Lenaerts A."/>
            <person name="Ordway D."/>
            <person name="DeGroote M.A."/>
            <person name="Parker T."/>
            <person name="Sizemore C."/>
            <person name="Tallon L.J."/>
            <person name="Sadzewicz L.K."/>
            <person name="Sengamalay N."/>
            <person name="Fraser C.M."/>
            <person name="Hine E."/>
            <person name="Shefchek K.A."/>
            <person name="Das S.P."/>
            <person name="Tettelin H."/>
        </authorList>
    </citation>
    <scope>NUCLEOTIDE SEQUENCE [LARGE SCALE GENOMIC DNA]</scope>
    <source>
        <strain evidence="2 3">Harvey</strain>
    </source>
</reference>
<evidence type="ECO:0000256" key="1">
    <source>
        <dbReference type="SAM" id="MobiDB-lite"/>
    </source>
</evidence>
<dbReference type="EMBL" id="JAOL01000144">
    <property type="protein sequence ID" value="EUA88350.1"/>
    <property type="molecule type" value="Genomic_DNA"/>
</dbReference>
<accession>A0ABP3AF11</accession>
<gene>
    <name evidence="2" type="ORF">I551_5223</name>
</gene>